<dbReference type="RefSeq" id="WP_047003341.1">
    <property type="nucleotide sequence ID" value="NZ_LBHB01000001.1"/>
</dbReference>
<comment type="caution">
    <text evidence="1">The sequence shown here is derived from an EMBL/GenBank/DDBJ whole genome shotgun (WGS) entry which is preliminary data.</text>
</comment>
<evidence type="ECO:0000313" key="1">
    <source>
        <dbReference type="EMBL" id="KLE35937.1"/>
    </source>
</evidence>
<sequence>MRAPFSALAAAAHLAGCATLPAEPPNGEPRLQIVETVSPTAAVRREASGERSAYLMSYFKDATHSLYFATSRDGYIWADINSGEPILSGYDIADQHGIRDPHIIRGADGAFYLTMTDLHIFGQREGYRDTEWERPGDQYGWGNNRNLVFMKSYDLVHWTHALVPVSELFPRYANAGNMWAPQSIMDPDNGRMMVYFTTRDGASPNYMVSSYANEAFDTLATEPQQILNYPDPSVNTIDADITRVGDTWHMFYVAHDAPGNIREAHSQSINSGYVTDRQKVDPEERAAEAPNLWRRYGTDTYVLMYDVFGVDPHNMGFAETTDFEHFTNLGRFNEPGSPMRTTNFSSPKHGSVMPITLAEAERVERWFAR</sequence>
<name>A0A0G9MYS6_9SPHN</name>
<proteinExistence type="predicted"/>
<gene>
    <name evidence="1" type="ORF">AAW00_06185</name>
</gene>
<dbReference type="STRING" id="1581420.AAW00_06185"/>
<dbReference type="Gene3D" id="2.115.10.20">
    <property type="entry name" value="Glycosyl hydrolase domain, family 43"/>
    <property type="match status" value="1"/>
</dbReference>
<dbReference type="PANTHER" id="PTHR43301:SF3">
    <property type="entry name" value="ARABINAN ENDO-1,5-ALPHA-L-ARABINOSIDASE A-RELATED"/>
    <property type="match status" value="1"/>
</dbReference>
<dbReference type="Proteomes" id="UP000053464">
    <property type="component" value="Unassembled WGS sequence"/>
</dbReference>
<dbReference type="PANTHER" id="PTHR43301">
    <property type="entry name" value="ARABINAN ENDO-1,5-ALPHA-L-ARABINOSIDASE"/>
    <property type="match status" value="1"/>
</dbReference>
<dbReference type="CDD" id="cd08983">
    <property type="entry name" value="GH43_Bt3655-like"/>
    <property type="match status" value="1"/>
</dbReference>
<dbReference type="EMBL" id="LBHB01000001">
    <property type="protein sequence ID" value="KLE35937.1"/>
    <property type="molecule type" value="Genomic_DNA"/>
</dbReference>
<dbReference type="SUPFAM" id="SSF75005">
    <property type="entry name" value="Arabinanase/levansucrase/invertase"/>
    <property type="match status" value="2"/>
</dbReference>
<evidence type="ECO:0000313" key="2">
    <source>
        <dbReference type="Proteomes" id="UP000053464"/>
    </source>
</evidence>
<organism evidence="1 2">
    <name type="scientific">Aurantiacibacter luteus</name>
    <dbReference type="NCBI Taxonomy" id="1581420"/>
    <lineage>
        <taxon>Bacteria</taxon>
        <taxon>Pseudomonadati</taxon>
        <taxon>Pseudomonadota</taxon>
        <taxon>Alphaproteobacteria</taxon>
        <taxon>Sphingomonadales</taxon>
        <taxon>Erythrobacteraceae</taxon>
        <taxon>Aurantiacibacter</taxon>
    </lineage>
</organism>
<accession>A0A0G9MYS6</accession>
<dbReference type="InterPro" id="IPR023296">
    <property type="entry name" value="Glyco_hydro_beta-prop_sf"/>
</dbReference>
<dbReference type="PATRIC" id="fig|1581420.6.peg.1252"/>
<reference evidence="1 2" key="1">
    <citation type="submission" date="2015-04" db="EMBL/GenBank/DDBJ databases">
        <title>The draft genome sequence of Erythrobacter luteus KA37.</title>
        <authorList>
            <person name="Zhuang L."/>
            <person name="Liu Y."/>
            <person name="Shao Z."/>
        </authorList>
    </citation>
    <scope>NUCLEOTIDE SEQUENCE [LARGE SCALE GENOMIC DNA]</scope>
    <source>
        <strain evidence="1 2">KA37</strain>
    </source>
</reference>
<keyword evidence="2" id="KW-1185">Reference proteome</keyword>
<dbReference type="OrthoDB" id="9758923at2"/>
<protein>
    <submittedName>
        <fullName evidence="1">Beta-xylosidase</fullName>
    </submittedName>
</protein>
<dbReference type="InterPro" id="IPR050727">
    <property type="entry name" value="GH43_arabinanases"/>
</dbReference>
<dbReference type="AlphaFoldDB" id="A0A0G9MYS6"/>